<keyword evidence="2" id="KW-0479">Metal-binding</keyword>
<dbReference type="Pfam" id="PF07687">
    <property type="entry name" value="M20_dimer"/>
    <property type="match status" value="1"/>
</dbReference>
<organism evidence="4">
    <name type="scientific">uncultured delta proteobacterium</name>
    <dbReference type="NCBI Taxonomy" id="34034"/>
    <lineage>
        <taxon>Bacteria</taxon>
        <taxon>Deltaproteobacteria</taxon>
        <taxon>environmental samples</taxon>
    </lineage>
</organism>
<dbReference type="GO" id="GO:0050118">
    <property type="term" value="F:N-acetyldiaminopimelate deacetylase activity"/>
    <property type="evidence" value="ECO:0007669"/>
    <property type="project" value="UniProtKB-ARBA"/>
</dbReference>
<proteinExistence type="predicted"/>
<dbReference type="PIRSF" id="PIRSF005962">
    <property type="entry name" value="Pept_M20D_amidohydro"/>
    <property type="match status" value="1"/>
</dbReference>
<name>A0A212JIE9_9DELT</name>
<dbReference type="InterPro" id="IPR011650">
    <property type="entry name" value="Peptidase_M20_dimer"/>
</dbReference>
<dbReference type="InterPro" id="IPR036264">
    <property type="entry name" value="Bact_exopeptidase_dim_dom"/>
</dbReference>
<keyword evidence="1 4" id="KW-0378">Hydrolase</keyword>
<dbReference type="PANTHER" id="PTHR11014">
    <property type="entry name" value="PEPTIDASE M20 FAMILY MEMBER"/>
    <property type="match status" value="1"/>
</dbReference>
<dbReference type="GO" id="GO:0019877">
    <property type="term" value="P:diaminopimelate biosynthetic process"/>
    <property type="evidence" value="ECO:0007669"/>
    <property type="project" value="UniProtKB-ARBA"/>
</dbReference>
<feature type="binding site" evidence="2">
    <location>
        <position position="102"/>
    </location>
    <ligand>
        <name>Mn(2+)</name>
        <dbReference type="ChEBI" id="CHEBI:29035"/>
        <label>2</label>
    </ligand>
</feature>
<evidence type="ECO:0000259" key="3">
    <source>
        <dbReference type="Pfam" id="PF07687"/>
    </source>
</evidence>
<dbReference type="SUPFAM" id="SSF55031">
    <property type="entry name" value="Bacterial exopeptidase dimerisation domain"/>
    <property type="match status" value="1"/>
</dbReference>
<accession>A0A212JIE9</accession>
<dbReference type="Pfam" id="PF01546">
    <property type="entry name" value="Peptidase_M20"/>
    <property type="match status" value="1"/>
</dbReference>
<dbReference type="Gene3D" id="3.30.70.360">
    <property type="match status" value="1"/>
</dbReference>
<dbReference type="InterPro" id="IPR002933">
    <property type="entry name" value="Peptidase_M20"/>
</dbReference>
<dbReference type="SUPFAM" id="SSF53187">
    <property type="entry name" value="Zn-dependent exopeptidases"/>
    <property type="match status" value="1"/>
</dbReference>
<dbReference type="Gene3D" id="3.40.630.10">
    <property type="entry name" value="Zn peptidases"/>
    <property type="match status" value="1"/>
</dbReference>
<feature type="binding site" evidence="2">
    <location>
        <position position="100"/>
    </location>
    <ligand>
        <name>Mn(2+)</name>
        <dbReference type="ChEBI" id="CHEBI:29035"/>
        <label>2</label>
    </ligand>
</feature>
<dbReference type="NCBIfam" id="TIGR01891">
    <property type="entry name" value="amidohydrolases"/>
    <property type="match status" value="1"/>
</dbReference>
<dbReference type="PANTHER" id="PTHR11014:SF63">
    <property type="entry name" value="METALLOPEPTIDASE, PUTATIVE (AFU_ORTHOLOGUE AFUA_6G09600)-RELATED"/>
    <property type="match status" value="1"/>
</dbReference>
<reference evidence="4" key="1">
    <citation type="submission" date="2016-04" db="EMBL/GenBank/DDBJ databases">
        <authorList>
            <person name="Evans L.H."/>
            <person name="Alamgir A."/>
            <person name="Owens N."/>
            <person name="Weber N.D."/>
            <person name="Virtaneva K."/>
            <person name="Barbian K."/>
            <person name="Babar A."/>
            <person name="Rosenke K."/>
        </authorList>
    </citation>
    <scope>NUCLEOTIDE SEQUENCE</scope>
    <source>
        <strain evidence="4">86</strain>
    </source>
</reference>
<evidence type="ECO:0000313" key="4">
    <source>
        <dbReference type="EMBL" id="SBV99191.1"/>
    </source>
</evidence>
<comment type="cofactor">
    <cofactor evidence="2">
        <name>Mn(2+)</name>
        <dbReference type="ChEBI" id="CHEBI:29035"/>
    </cofactor>
    <text evidence="2">The Mn(2+) ion enhances activity.</text>
</comment>
<feature type="binding site" evidence="2">
    <location>
        <position position="160"/>
    </location>
    <ligand>
        <name>Mn(2+)</name>
        <dbReference type="ChEBI" id="CHEBI:29035"/>
        <label>2</label>
    </ligand>
</feature>
<protein>
    <submittedName>
        <fullName evidence="4">Amidohydrolase</fullName>
    </submittedName>
</protein>
<dbReference type="GO" id="GO:0046872">
    <property type="term" value="F:metal ion binding"/>
    <property type="evidence" value="ECO:0007669"/>
    <property type="project" value="UniProtKB-KW"/>
</dbReference>
<dbReference type="FunFam" id="3.30.70.360:FF:000001">
    <property type="entry name" value="N-acetyldiaminopimelate deacetylase"/>
    <property type="match status" value="1"/>
</dbReference>
<feature type="binding site" evidence="2">
    <location>
        <position position="360"/>
    </location>
    <ligand>
        <name>Mn(2+)</name>
        <dbReference type="ChEBI" id="CHEBI:29035"/>
        <label>2</label>
    </ligand>
</feature>
<dbReference type="InterPro" id="IPR017439">
    <property type="entry name" value="Amidohydrolase"/>
</dbReference>
<dbReference type="AlphaFoldDB" id="A0A212JIE9"/>
<dbReference type="EMBL" id="FLUQ01000001">
    <property type="protein sequence ID" value="SBV99191.1"/>
    <property type="molecule type" value="Genomic_DNA"/>
</dbReference>
<feature type="binding site" evidence="2">
    <location>
        <position position="136"/>
    </location>
    <ligand>
        <name>Mn(2+)</name>
        <dbReference type="ChEBI" id="CHEBI:29035"/>
        <label>2</label>
    </ligand>
</feature>
<feature type="domain" description="Peptidase M20 dimerisation" evidence="3">
    <location>
        <begin position="184"/>
        <end position="277"/>
    </location>
</feature>
<sequence>MTYLSRAMELDGAVTAHRRWLHTHAELPFEEKETTAYIIKALEGMGIEVISFPDYYGAIGVIHGNKPGKTLMLRADIDALPMEEHSGESFAATNGCMHACGHDAHTAMLLGAAQMLAERKDELAGTVKLLFQSAEEGFTGARYYADKGYLDGVAAIFGMHVWGTLEAPLLNIQDGPRMASCDNFTITIRGHGAHGSTPHLAKDPIVAASSIIMNLQTFASRNYDPLYPLVVTVGTVKSGSQFNIIPEIAVMEGTIRTLSRELKPTIVPGIRRIIENTAQALGCTAEMTVEEIDTPIVNADIHMNDIAREAAVKLFGKDVLVPMAESMGADDFSYLQERVPGLYVFLGCLNESKGIVHPNHSDKFRIDEDILHRGAALYAQFAHDFLADGASNGGKA</sequence>
<evidence type="ECO:0000256" key="1">
    <source>
        <dbReference type="ARBA" id="ARBA00022801"/>
    </source>
</evidence>
<evidence type="ECO:0000256" key="2">
    <source>
        <dbReference type="PIRSR" id="PIRSR005962-1"/>
    </source>
</evidence>
<keyword evidence="2" id="KW-0464">Manganese</keyword>
<gene>
    <name evidence="4" type="ORF">KL86DPRO_11535</name>
</gene>